<feature type="compositionally biased region" description="Acidic residues" evidence="1">
    <location>
        <begin position="136"/>
        <end position="145"/>
    </location>
</feature>
<proteinExistence type="predicted"/>
<keyword evidence="3" id="KW-1185">Reference proteome</keyword>
<dbReference type="EMBL" id="MTYJ01000035">
    <property type="protein sequence ID" value="OQV19802.1"/>
    <property type="molecule type" value="Genomic_DNA"/>
</dbReference>
<comment type="caution">
    <text evidence="2">The sequence shown here is derived from an EMBL/GenBank/DDBJ whole genome shotgun (WGS) entry which is preliminary data.</text>
</comment>
<dbReference type="Proteomes" id="UP000192578">
    <property type="component" value="Unassembled WGS sequence"/>
</dbReference>
<evidence type="ECO:0000313" key="3">
    <source>
        <dbReference type="Proteomes" id="UP000192578"/>
    </source>
</evidence>
<accession>A0A1W0WXC4</accession>
<feature type="region of interest" description="Disordered" evidence="1">
    <location>
        <begin position="97"/>
        <end position="146"/>
    </location>
</feature>
<gene>
    <name evidence="2" type="ORF">BV898_06074</name>
</gene>
<protein>
    <submittedName>
        <fullName evidence="2">Uncharacterized protein</fullName>
    </submittedName>
</protein>
<feature type="region of interest" description="Disordered" evidence="1">
    <location>
        <begin position="167"/>
        <end position="189"/>
    </location>
</feature>
<sequence>MPLPAGTHIYTSTGTYRPRRGSQDTESVFLQAFGDQTPFIPVRRPSPDDMMGSLERRPELLSRSRVLQPAVSNPTLDVSSMSSGWKSVALPATLSVTAGVSDPSHPTVLGKKVEEEEDEEETMCPQIKNNNKPEDTSEPEEEDGYFDPKISLTSFRRLSKTPIPTLAPTLTLSEGEAEEDSDASDNDTNGHEAEFFFPADSSQIITRKVVRSPDGQYRLQTSAGPVRFLRPDGSAVSSMREEDLFPASTAARQHTLSESAPSFLDKLSTAFSGVLGVAVGNYDDGEERQREESRQRMLSGRVVKKTTVDQTRRADRGVCLTPTGADSQEDDIDRSYVSVVNFDSNGGAVQATSSNVQNELFY</sequence>
<evidence type="ECO:0000313" key="2">
    <source>
        <dbReference type="EMBL" id="OQV19802.1"/>
    </source>
</evidence>
<feature type="region of interest" description="Disordered" evidence="1">
    <location>
        <begin position="1"/>
        <end position="24"/>
    </location>
</feature>
<feature type="compositionally biased region" description="Acidic residues" evidence="1">
    <location>
        <begin position="175"/>
        <end position="185"/>
    </location>
</feature>
<organism evidence="2 3">
    <name type="scientific">Hypsibius exemplaris</name>
    <name type="common">Freshwater tardigrade</name>
    <dbReference type="NCBI Taxonomy" id="2072580"/>
    <lineage>
        <taxon>Eukaryota</taxon>
        <taxon>Metazoa</taxon>
        <taxon>Ecdysozoa</taxon>
        <taxon>Tardigrada</taxon>
        <taxon>Eutardigrada</taxon>
        <taxon>Parachela</taxon>
        <taxon>Hypsibioidea</taxon>
        <taxon>Hypsibiidae</taxon>
        <taxon>Hypsibius</taxon>
    </lineage>
</organism>
<evidence type="ECO:0000256" key="1">
    <source>
        <dbReference type="SAM" id="MobiDB-lite"/>
    </source>
</evidence>
<dbReference type="AlphaFoldDB" id="A0A1W0WXC4"/>
<name>A0A1W0WXC4_HYPEX</name>
<reference evidence="3" key="1">
    <citation type="submission" date="2017-01" db="EMBL/GenBank/DDBJ databases">
        <title>Comparative genomics of anhydrobiosis in the tardigrade Hypsibius dujardini.</title>
        <authorList>
            <person name="Yoshida Y."/>
            <person name="Koutsovoulos G."/>
            <person name="Laetsch D."/>
            <person name="Stevens L."/>
            <person name="Kumar S."/>
            <person name="Horikawa D."/>
            <person name="Ishino K."/>
            <person name="Komine S."/>
            <person name="Tomita M."/>
            <person name="Blaxter M."/>
            <person name="Arakawa K."/>
        </authorList>
    </citation>
    <scope>NUCLEOTIDE SEQUENCE [LARGE SCALE GENOMIC DNA]</scope>
    <source>
        <strain evidence="3">Z151</strain>
    </source>
</reference>